<evidence type="ECO:0000313" key="2">
    <source>
        <dbReference type="EMBL" id="ARN22259.1"/>
    </source>
</evidence>
<feature type="transmembrane region" description="Helical" evidence="1">
    <location>
        <begin position="27"/>
        <end position="48"/>
    </location>
</feature>
<reference evidence="2 3" key="1">
    <citation type="submission" date="2016-04" db="EMBL/GenBank/DDBJ databases">
        <title>Complete genome sequence of natural rubber-degrading, novel Gram-negative bacterium, Rhizobacter gummiphilus strain NS21.</title>
        <authorList>
            <person name="Tabata M."/>
            <person name="Kasai D."/>
            <person name="Fukuda M."/>
        </authorList>
    </citation>
    <scope>NUCLEOTIDE SEQUENCE [LARGE SCALE GENOMIC DNA]</scope>
    <source>
        <strain evidence="2 3">NS21</strain>
    </source>
</reference>
<dbReference type="KEGG" id="rgu:A4W93_21455"/>
<keyword evidence="1" id="KW-1133">Transmembrane helix</keyword>
<protein>
    <submittedName>
        <fullName evidence="2">Uncharacterized protein</fullName>
    </submittedName>
</protein>
<dbReference type="STRING" id="946333.A4W93_21455"/>
<sequence length="95" mass="9886">MTTFVARRVRAFSGWWRAPSSRRDRTLGAFVGALGGFWIGVLLSVSLMPSPVSFSTVGLAGLASAVSGLLLGIAFPKVTTLVCFPFSVFGMGGGT</sequence>
<evidence type="ECO:0000256" key="1">
    <source>
        <dbReference type="SAM" id="Phobius"/>
    </source>
</evidence>
<name>A0A1W6LDF1_9BURK</name>
<gene>
    <name evidence="2" type="ORF">A4W93_21455</name>
</gene>
<keyword evidence="3" id="KW-1185">Reference proteome</keyword>
<evidence type="ECO:0000313" key="3">
    <source>
        <dbReference type="Proteomes" id="UP000193427"/>
    </source>
</evidence>
<accession>A0A1W6LDF1</accession>
<dbReference type="RefSeq" id="WP_085752557.1">
    <property type="nucleotide sequence ID" value="NZ_BSPR01000006.1"/>
</dbReference>
<dbReference type="Proteomes" id="UP000193427">
    <property type="component" value="Chromosome"/>
</dbReference>
<keyword evidence="1" id="KW-0812">Transmembrane</keyword>
<dbReference type="AlphaFoldDB" id="A0A1W6LDF1"/>
<dbReference type="OrthoDB" id="9153845at2"/>
<keyword evidence="1" id="KW-0472">Membrane</keyword>
<organism evidence="2 3">
    <name type="scientific">Piscinibacter gummiphilus</name>
    <dbReference type="NCBI Taxonomy" id="946333"/>
    <lineage>
        <taxon>Bacteria</taxon>
        <taxon>Pseudomonadati</taxon>
        <taxon>Pseudomonadota</taxon>
        <taxon>Betaproteobacteria</taxon>
        <taxon>Burkholderiales</taxon>
        <taxon>Sphaerotilaceae</taxon>
        <taxon>Piscinibacter</taxon>
    </lineage>
</organism>
<proteinExistence type="predicted"/>
<dbReference type="EMBL" id="CP015118">
    <property type="protein sequence ID" value="ARN22259.1"/>
    <property type="molecule type" value="Genomic_DNA"/>
</dbReference>